<evidence type="ECO:0000313" key="2">
    <source>
        <dbReference type="Proteomes" id="UP000318571"/>
    </source>
</evidence>
<evidence type="ECO:0000313" key="1">
    <source>
        <dbReference type="EMBL" id="TRY61910.1"/>
    </source>
</evidence>
<comment type="caution">
    <text evidence="1">The sequence shown here is derived from an EMBL/GenBank/DDBJ whole genome shotgun (WGS) entry which is preliminary data.</text>
</comment>
<dbReference type="Pfam" id="PF10178">
    <property type="entry name" value="PAC3"/>
    <property type="match status" value="1"/>
</dbReference>
<dbReference type="Gene3D" id="3.30.230.90">
    <property type="match status" value="1"/>
</dbReference>
<keyword evidence="2" id="KW-1185">Reference proteome</keyword>
<accession>A0A553N918</accession>
<dbReference type="PANTHER" id="PTHR31051:SF1">
    <property type="entry name" value="PROTEASOME ASSEMBLY CHAPERONE 3"/>
    <property type="match status" value="1"/>
</dbReference>
<organism evidence="1 2">
    <name type="scientific">Tigriopus californicus</name>
    <name type="common">Marine copepod</name>
    <dbReference type="NCBI Taxonomy" id="6832"/>
    <lineage>
        <taxon>Eukaryota</taxon>
        <taxon>Metazoa</taxon>
        <taxon>Ecdysozoa</taxon>
        <taxon>Arthropoda</taxon>
        <taxon>Crustacea</taxon>
        <taxon>Multicrustacea</taxon>
        <taxon>Hexanauplia</taxon>
        <taxon>Copepoda</taxon>
        <taxon>Harpacticoida</taxon>
        <taxon>Harpacticidae</taxon>
        <taxon>Tigriopus</taxon>
    </lineage>
</organism>
<dbReference type="AlphaFoldDB" id="A0A553N918"/>
<dbReference type="PANTHER" id="PTHR31051">
    <property type="entry name" value="PROTEASOME ASSEMBLY CHAPERONE 3"/>
    <property type="match status" value="1"/>
</dbReference>
<dbReference type="InterPro" id="IPR018788">
    <property type="entry name" value="Proteasome_assmbl_chp_3"/>
</dbReference>
<protein>
    <submittedName>
        <fullName evidence="1">Uncharacterized protein</fullName>
    </submittedName>
</protein>
<proteinExistence type="predicted"/>
<gene>
    <name evidence="1" type="ORF">TCAL_08468</name>
</gene>
<sequence>MSDSQLSDSVTIDLTPAAPPLGPFPVSTLTRRKTLLEPDTTWDLVISRFSDRILVVLTTLNKPGTLFQVTQATPSGASTLSPGASPIYDVQLLLGAETPRLTAVAQIIAAIFESQAKPVLVSLGFKDLDIGTFRSEILPWIQEQISN</sequence>
<name>A0A553N918_TIGCA</name>
<reference evidence="1 2" key="1">
    <citation type="journal article" date="2018" name="Nat. Ecol. Evol.">
        <title>Genomic signatures of mitonuclear coevolution across populations of Tigriopus californicus.</title>
        <authorList>
            <person name="Barreto F.S."/>
            <person name="Watson E.T."/>
            <person name="Lima T.G."/>
            <person name="Willett C.S."/>
            <person name="Edmands S."/>
            <person name="Li W."/>
            <person name="Burton R.S."/>
        </authorList>
    </citation>
    <scope>NUCLEOTIDE SEQUENCE [LARGE SCALE GENOMIC DNA]</scope>
    <source>
        <strain evidence="1 2">San Diego</strain>
    </source>
</reference>
<dbReference type="InterPro" id="IPR053720">
    <property type="entry name" value="Psm_Assembly_Chaperone"/>
</dbReference>
<dbReference type="EMBL" id="VCGU01000459">
    <property type="protein sequence ID" value="TRY61910.1"/>
    <property type="molecule type" value="Genomic_DNA"/>
</dbReference>
<dbReference type="Proteomes" id="UP000318571">
    <property type="component" value="Chromosome 8"/>
</dbReference>
<dbReference type="GO" id="GO:0043248">
    <property type="term" value="P:proteasome assembly"/>
    <property type="evidence" value="ECO:0007669"/>
    <property type="project" value="InterPro"/>
</dbReference>